<evidence type="ECO:0000256" key="1">
    <source>
        <dbReference type="SAM" id="MobiDB-lite"/>
    </source>
</evidence>
<organism evidence="2 3">
    <name type="scientific">Funneliformis mosseae</name>
    <name type="common">Endomycorrhizal fungus</name>
    <name type="synonym">Glomus mosseae</name>
    <dbReference type="NCBI Taxonomy" id="27381"/>
    <lineage>
        <taxon>Eukaryota</taxon>
        <taxon>Fungi</taxon>
        <taxon>Fungi incertae sedis</taxon>
        <taxon>Mucoromycota</taxon>
        <taxon>Glomeromycotina</taxon>
        <taxon>Glomeromycetes</taxon>
        <taxon>Glomerales</taxon>
        <taxon>Glomeraceae</taxon>
        <taxon>Funneliformis</taxon>
    </lineage>
</organism>
<reference evidence="2" key="1">
    <citation type="submission" date="2021-06" db="EMBL/GenBank/DDBJ databases">
        <authorList>
            <person name="Kallberg Y."/>
            <person name="Tangrot J."/>
            <person name="Rosling A."/>
        </authorList>
    </citation>
    <scope>NUCLEOTIDE SEQUENCE</scope>
    <source>
        <strain evidence="2">87-6 pot B 2015</strain>
    </source>
</reference>
<gene>
    <name evidence="2" type="ORF">FMOSSE_LOCUS5529</name>
</gene>
<keyword evidence="3" id="KW-1185">Reference proteome</keyword>
<dbReference type="AlphaFoldDB" id="A0A9N9AK83"/>
<name>A0A9N9AK83_FUNMO</name>
<feature type="region of interest" description="Disordered" evidence="1">
    <location>
        <begin position="41"/>
        <end position="121"/>
    </location>
</feature>
<dbReference type="Proteomes" id="UP000789375">
    <property type="component" value="Unassembled WGS sequence"/>
</dbReference>
<evidence type="ECO:0000313" key="3">
    <source>
        <dbReference type="Proteomes" id="UP000789375"/>
    </source>
</evidence>
<sequence length="207" mass="22845">RRKVSEYEIKKDHILSDLSDIDEKLRAAKADLTKFISKFADNNKTKVSGGDPISKNSDKNGSSDSASEISFGDISNFGGDHGGDSNCEESSSDKSSRMAPTKTREVNLRKKEKVDYNLGPAPRKCRGKKNVRVHIPSTPSSPPHIPSTSSSPPHILSPAPTICLNCQLHCPERGTYALFSLYIASVLRYRLRVCRLPRILRVFAGLF</sequence>
<comment type="caution">
    <text evidence="2">The sequence shown here is derived from an EMBL/GenBank/DDBJ whole genome shotgun (WGS) entry which is preliminary data.</text>
</comment>
<accession>A0A9N9AK83</accession>
<feature type="compositionally biased region" description="Basic and acidic residues" evidence="1">
    <location>
        <begin position="91"/>
        <end position="115"/>
    </location>
</feature>
<feature type="non-terminal residue" evidence="2">
    <location>
        <position position="1"/>
    </location>
</feature>
<dbReference type="EMBL" id="CAJVPP010001058">
    <property type="protein sequence ID" value="CAG8531436.1"/>
    <property type="molecule type" value="Genomic_DNA"/>
</dbReference>
<evidence type="ECO:0000313" key="2">
    <source>
        <dbReference type="EMBL" id="CAG8531436.1"/>
    </source>
</evidence>
<protein>
    <submittedName>
        <fullName evidence="2">5537_t:CDS:1</fullName>
    </submittedName>
</protein>
<proteinExistence type="predicted"/>